<evidence type="ECO:0000256" key="2">
    <source>
        <dbReference type="RuleBase" id="RU003616"/>
    </source>
</evidence>
<reference evidence="4 5" key="1">
    <citation type="submission" date="2021-01" db="EMBL/GenBank/DDBJ databases">
        <title>WGS of actinomycetes isolated from Thailand.</title>
        <authorList>
            <person name="Thawai C."/>
        </authorList>
    </citation>
    <scope>NUCLEOTIDE SEQUENCE [LARGE SCALE GENOMIC DNA]</scope>
    <source>
        <strain evidence="4 5">CA1R205</strain>
    </source>
</reference>
<accession>A0ABS1NB56</accession>
<proteinExistence type="inferred from homology"/>
<evidence type="ECO:0000259" key="3">
    <source>
        <dbReference type="PROSITE" id="PS01031"/>
    </source>
</evidence>
<dbReference type="PANTHER" id="PTHR11527">
    <property type="entry name" value="HEAT-SHOCK PROTEIN 20 FAMILY MEMBER"/>
    <property type="match status" value="1"/>
</dbReference>
<comment type="caution">
    <text evidence="4">The sequence shown here is derived from an EMBL/GenBank/DDBJ whole genome shotgun (WGS) entry which is preliminary data.</text>
</comment>
<dbReference type="EMBL" id="JAERRF010000006">
    <property type="protein sequence ID" value="MBL1097306.1"/>
    <property type="molecule type" value="Genomic_DNA"/>
</dbReference>
<dbReference type="Pfam" id="PF00011">
    <property type="entry name" value="HSP20"/>
    <property type="match status" value="1"/>
</dbReference>
<dbReference type="RefSeq" id="WP_201874508.1">
    <property type="nucleotide sequence ID" value="NZ_JAERRF010000006.1"/>
</dbReference>
<feature type="domain" description="SHSP" evidence="3">
    <location>
        <begin position="49"/>
        <end position="159"/>
    </location>
</feature>
<name>A0ABS1NB56_9ACTN</name>
<dbReference type="CDD" id="cd06464">
    <property type="entry name" value="ACD_sHsps-like"/>
    <property type="match status" value="1"/>
</dbReference>
<protein>
    <submittedName>
        <fullName evidence="4">Hsp20/alpha crystallin family protein</fullName>
    </submittedName>
</protein>
<dbReference type="Proteomes" id="UP000634229">
    <property type="component" value="Unassembled WGS sequence"/>
</dbReference>
<evidence type="ECO:0000256" key="1">
    <source>
        <dbReference type="PROSITE-ProRule" id="PRU00285"/>
    </source>
</evidence>
<dbReference type="InterPro" id="IPR002068">
    <property type="entry name" value="A-crystallin/Hsp20_dom"/>
</dbReference>
<evidence type="ECO:0000313" key="4">
    <source>
        <dbReference type="EMBL" id="MBL1097306.1"/>
    </source>
</evidence>
<dbReference type="PROSITE" id="PS01031">
    <property type="entry name" value="SHSP"/>
    <property type="match status" value="1"/>
</dbReference>
<dbReference type="InterPro" id="IPR008978">
    <property type="entry name" value="HSP20-like_chaperone"/>
</dbReference>
<dbReference type="Gene3D" id="2.60.40.790">
    <property type="match status" value="1"/>
</dbReference>
<keyword evidence="5" id="KW-1185">Reference proteome</keyword>
<dbReference type="SUPFAM" id="SSF49764">
    <property type="entry name" value="HSP20-like chaperones"/>
    <property type="match status" value="1"/>
</dbReference>
<gene>
    <name evidence="4" type="ORF">JK363_11580</name>
</gene>
<organism evidence="4 5">
    <name type="scientific">Streptomyces coffeae</name>
    <dbReference type="NCBI Taxonomy" id="621382"/>
    <lineage>
        <taxon>Bacteria</taxon>
        <taxon>Bacillati</taxon>
        <taxon>Actinomycetota</taxon>
        <taxon>Actinomycetes</taxon>
        <taxon>Kitasatosporales</taxon>
        <taxon>Streptomycetaceae</taxon>
        <taxon>Streptomyces</taxon>
    </lineage>
</organism>
<comment type="similarity">
    <text evidence="1 2">Belongs to the small heat shock protein (HSP20) family.</text>
</comment>
<dbReference type="InterPro" id="IPR031107">
    <property type="entry name" value="Small_HSP"/>
</dbReference>
<sequence length="165" mass="18042">MSMPVRRQRGQGAMERPRWTRNPLAEFDDLLSQMGGLLESTVGSTAPGAGLVVWTPSADVTEADDAYHIELELPGVSRRDVDIEVSGQEVAVTGEVAERERKGVLRRSGRRTGRFEYRMLLPGEVNTEGVKATMSEGVLTITVPKAETAKPRHIEITERAEGGRG</sequence>
<evidence type="ECO:0000313" key="5">
    <source>
        <dbReference type="Proteomes" id="UP000634229"/>
    </source>
</evidence>